<feature type="domain" description="ELP1 alpha-solenoid" evidence="10">
    <location>
        <begin position="695"/>
        <end position="923"/>
    </location>
</feature>
<evidence type="ECO:0000259" key="10">
    <source>
        <dbReference type="Pfam" id="PF23925"/>
    </source>
</evidence>
<proteinExistence type="inferred from homology"/>
<dbReference type="SUPFAM" id="SSF50978">
    <property type="entry name" value="WD40 repeat-like"/>
    <property type="match status" value="1"/>
</dbReference>
<dbReference type="InterPro" id="IPR011990">
    <property type="entry name" value="TPR-like_helical_dom_sf"/>
</dbReference>
<feature type="domain" description="ELP1 TPR" evidence="9">
    <location>
        <begin position="933"/>
        <end position="1091"/>
    </location>
</feature>
<dbReference type="GO" id="GO:0005634">
    <property type="term" value="C:nucleus"/>
    <property type="evidence" value="ECO:0007669"/>
    <property type="project" value="UniProtKB-SubCell"/>
</dbReference>
<dbReference type="OMA" id="WRESLYC"/>
<dbReference type="Pfam" id="PF23878">
    <property type="entry name" value="TPR_ELP1"/>
    <property type="match status" value="1"/>
</dbReference>
<feature type="domain" description="ELP1 first N-terminal beta-propeller" evidence="7">
    <location>
        <begin position="125"/>
        <end position="306"/>
    </location>
</feature>
<feature type="domain" description="ELP1 N-terminal second beta-propeller" evidence="8">
    <location>
        <begin position="351"/>
        <end position="672"/>
    </location>
</feature>
<evidence type="ECO:0000256" key="5">
    <source>
        <dbReference type="PIRNR" id="PIRNR017233"/>
    </source>
</evidence>
<evidence type="ECO:0000256" key="3">
    <source>
        <dbReference type="ARBA" id="ARBA00022490"/>
    </source>
</evidence>
<reference evidence="12 13" key="1">
    <citation type="journal article" date="2015" name="Sci. Rep.">
        <title>Genome of the facultative scuticociliatosis pathogen Pseudocohnilembus persalinus provides insight into its virulence through horizontal gene transfer.</title>
        <authorList>
            <person name="Xiong J."/>
            <person name="Wang G."/>
            <person name="Cheng J."/>
            <person name="Tian M."/>
            <person name="Pan X."/>
            <person name="Warren A."/>
            <person name="Jiang C."/>
            <person name="Yuan D."/>
            <person name="Miao W."/>
        </authorList>
    </citation>
    <scope>NUCLEOTIDE SEQUENCE [LARGE SCALE GENOMIC DNA]</scope>
    <source>
        <strain evidence="12">36N120E</strain>
    </source>
</reference>
<sequence>MHNFSNQKNFHIHSIQLIPKTKFWITFQYDISDEDLELDDKVVDMKYILELESLVIVTDKGMILQLKVNDQEIEPVGMIDGGILGAQWSPNQEQLIIASRSSNLVSLNTNFDILNEVPIDEEKENVQDQPVYISWKNDAKFFMTNYALEGGRKALTRDTELNMFRSAAKSDPQGGIVESFAEKAVHELQGTHHWQPNSNFIGGWERKLLKDETDKYMTRICFWEKNGLRHLEFNLPSFNSKHSLEHETDLIVKGVQWNRDSDILCIFSEDENQKQYVLLYHRSNYRWYLKKAFQGIEGQNIKQIYWCNTSVCRLFILYQNNIIEALDLSLSHSLNNQDTALKSSLALGLSVDNSHILTTLYSKNILPPPMSNFNLKFSSQIEAFSFGSNYIFVVTNNSFELCIMNKKMELKTYKVENTLLKNQDRIRSVFYNANEHVLFGVKNDNTIFIIKFDFDKDNNNYTLVSQSLEEMEFQEQIYSVCGSAQYFLNFKKEKIDNVQAEKKEESNNFFNNNMVHFSNIPQGNNMELNENQPTNKKGKGFCYFSTETGKIYKFYYQSKKTELAKQMQVPPTKIIVSSVNGEEKFLGISSNLRLQHDQKIVCSECTSFMVFKNFLAFTTKSQMMYEALYILDFKDPKSPLQELEQNIYHKLPKQLDGENFIVRNIERGCKIVSITPNLKLVFQASRGNLEGIYPRILLLKKVKELIYEFKYKRAFEICRTHKLDINLIFDCHPQQFIEKSTDLLKQIQLTDYYNIFVQSLQNELSSELQYAVTQQELKNISAFFTAELARQGKSKINLICDLVIRDLKDQNNEQLLYTIMTTHIKKEPSELESVLNQIKQLKDSEKDQDEEEVIPPHLNQETGEKFKPSKQVTAKKLLEFVCWLAEANRMYEVALLTYDLDLVAMVAEFTSKDPREYLPYFEKIKAIEDQVEKRYQICIDLNKYAQAVIELSHGNEEQIQKSIELIKQHNIYNTGIQTYQNNPKILRTIKNYLGDYLSAQKEYSQSILAYESAQNYEKALEQAESSYDFQKVYHFLKLLKNNKEERVKYLQQQIQVGKDNNQYNYIAQIYKKLKDYKLAIEYFVKCEDWKEVVQSLNLIQSLDDQDKIVKDLIRPAIKLQANIKGNQIKKFILDFNQKHSRLKVLQNEKRNTPSLMSQMKALGGGQLGTGQPDFETESDISAHTQTTQSSRTSYTYSQTTGTKKKREKNRKSLIHRKVAEGSPLEEEYLVACLKHIQTQTQIYSETKNLIQYLIYFAELEEGEELNKLMKKLQSESNHKVKTVQQEVFEEQHPELRMVYPNNEEFKIDDNKIVDVSLSNFDFIYEEIIHNQKKTKGKPQKKN</sequence>
<comment type="similarity">
    <text evidence="2 5">Belongs to the ELP1/IKA1 family.</text>
</comment>
<evidence type="ECO:0000259" key="9">
    <source>
        <dbReference type="Pfam" id="PF23878"/>
    </source>
</evidence>
<dbReference type="PANTHER" id="PTHR12747">
    <property type="entry name" value="ELONGATOR COMPLEX PROTEIN 1"/>
    <property type="match status" value="1"/>
</dbReference>
<evidence type="ECO:0000259" key="7">
    <source>
        <dbReference type="Pfam" id="PF04762"/>
    </source>
</evidence>
<dbReference type="GO" id="GO:0000049">
    <property type="term" value="F:tRNA binding"/>
    <property type="evidence" value="ECO:0007669"/>
    <property type="project" value="TreeGrafter"/>
</dbReference>
<dbReference type="InterPro" id="IPR056166">
    <property type="entry name" value="TPR_ELP1"/>
</dbReference>
<comment type="subcellular location">
    <subcellularLocation>
        <location evidence="5">Cytoplasm</location>
    </subcellularLocation>
    <subcellularLocation>
        <location evidence="5">Nucleus</location>
    </subcellularLocation>
</comment>
<protein>
    <recommendedName>
        <fullName evidence="5">Elongator complex protein 1</fullName>
    </recommendedName>
</protein>
<dbReference type="Pfam" id="PF23797">
    <property type="entry name" value="Beta-prop_ELP1_2nd"/>
    <property type="match status" value="1"/>
</dbReference>
<dbReference type="GO" id="GO:0002926">
    <property type="term" value="P:tRNA wobble base 5-methoxycarbonylmethyl-2-thiouridinylation"/>
    <property type="evidence" value="ECO:0007669"/>
    <property type="project" value="TreeGrafter"/>
</dbReference>
<dbReference type="InterPro" id="IPR036322">
    <property type="entry name" value="WD40_repeat_dom_sf"/>
</dbReference>
<dbReference type="Pfam" id="PF23925">
    <property type="entry name" value="A-sol_ELP1"/>
    <property type="match status" value="1"/>
</dbReference>
<feature type="region of interest" description="Disordered" evidence="6">
    <location>
        <begin position="1160"/>
        <end position="1210"/>
    </location>
</feature>
<feature type="compositionally biased region" description="Low complexity" evidence="6">
    <location>
        <begin position="1184"/>
        <end position="1201"/>
    </location>
</feature>
<dbReference type="Pfam" id="PF23936">
    <property type="entry name" value="HB_ELP1"/>
    <property type="match status" value="1"/>
</dbReference>
<dbReference type="OrthoDB" id="40048at2759"/>
<dbReference type="GO" id="GO:0033588">
    <property type="term" value="C:elongator holoenzyme complex"/>
    <property type="evidence" value="ECO:0007669"/>
    <property type="project" value="InterPro"/>
</dbReference>
<keyword evidence="3 5" id="KW-0963">Cytoplasm</keyword>
<evidence type="ECO:0000259" key="11">
    <source>
        <dbReference type="Pfam" id="PF23936"/>
    </source>
</evidence>
<evidence type="ECO:0000313" key="12">
    <source>
        <dbReference type="EMBL" id="KRX06033.1"/>
    </source>
</evidence>
<evidence type="ECO:0000256" key="6">
    <source>
        <dbReference type="SAM" id="MobiDB-lite"/>
    </source>
</evidence>
<keyword evidence="4" id="KW-0819">tRNA processing</keyword>
<keyword evidence="5" id="KW-0539">Nucleus</keyword>
<dbReference type="InterPro" id="IPR056167">
    <property type="entry name" value="A-sol_ELP1"/>
</dbReference>
<accession>A0A0V0QUZ9</accession>
<dbReference type="PIRSF" id="PIRSF017233">
    <property type="entry name" value="IKAP"/>
    <property type="match status" value="1"/>
</dbReference>
<evidence type="ECO:0000256" key="1">
    <source>
        <dbReference type="ARBA" id="ARBA00005043"/>
    </source>
</evidence>
<keyword evidence="13" id="KW-1185">Reference proteome</keyword>
<dbReference type="InterPro" id="IPR056169">
    <property type="entry name" value="HB_ELP1"/>
</dbReference>
<evidence type="ECO:0000313" key="13">
    <source>
        <dbReference type="Proteomes" id="UP000054937"/>
    </source>
</evidence>
<evidence type="ECO:0000256" key="2">
    <source>
        <dbReference type="ARBA" id="ARBA00006086"/>
    </source>
</evidence>
<dbReference type="UniPathway" id="UPA00988"/>
<dbReference type="PANTHER" id="PTHR12747:SF0">
    <property type="entry name" value="ELONGATOR COMPLEX PROTEIN 1"/>
    <property type="match status" value="1"/>
</dbReference>
<dbReference type="InParanoid" id="A0A0V0QUZ9"/>
<comment type="caution">
    <text evidence="12">The sequence shown here is derived from an EMBL/GenBank/DDBJ whole genome shotgun (WGS) entry which is preliminary data.</text>
</comment>
<name>A0A0V0QUZ9_PSEPJ</name>
<dbReference type="EMBL" id="LDAU01000102">
    <property type="protein sequence ID" value="KRX06033.1"/>
    <property type="molecule type" value="Genomic_DNA"/>
</dbReference>
<evidence type="ECO:0000256" key="4">
    <source>
        <dbReference type="ARBA" id="ARBA00022694"/>
    </source>
</evidence>
<dbReference type="GO" id="GO:0005829">
    <property type="term" value="C:cytosol"/>
    <property type="evidence" value="ECO:0007669"/>
    <property type="project" value="TreeGrafter"/>
</dbReference>
<organism evidence="12 13">
    <name type="scientific">Pseudocohnilembus persalinus</name>
    <name type="common">Ciliate</name>
    <dbReference type="NCBI Taxonomy" id="266149"/>
    <lineage>
        <taxon>Eukaryota</taxon>
        <taxon>Sar</taxon>
        <taxon>Alveolata</taxon>
        <taxon>Ciliophora</taxon>
        <taxon>Intramacronucleata</taxon>
        <taxon>Oligohymenophorea</taxon>
        <taxon>Scuticociliatia</taxon>
        <taxon>Philasterida</taxon>
        <taxon>Pseudocohnilembidae</taxon>
        <taxon>Pseudocohnilembus</taxon>
    </lineage>
</organism>
<gene>
    <name evidence="12" type="ORF">PPERSA_01111</name>
</gene>
<dbReference type="Gene3D" id="1.25.40.10">
    <property type="entry name" value="Tetratricopeptide repeat domain"/>
    <property type="match status" value="1"/>
</dbReference>
<comment type="pathway">
    <text evidence="1">tRNA modification; 5-methoxycarbonylmethyl-2-thiouridine-tRNA biosynthesis.</text>
</comment>
<dbReference type="InterPro" id="IPR056164">
    <property type="entry name" value="Beta-prop_ELP1_1st"/>
</dbReference>
<dbReference type="Proteomes" id="UP000054937">
    <property type="component" value="Unassembled WGS sequence"/>
</dbReference>
<feature type="domain" description="ELP1 three-helical bundle" evidence="11">
    <location>
        <begin position="1112"/>
        <end position="1280"/>
    </location>
</feature>
<comment type="function">
    <text evidence="5">Component of the elongator complex which is required for multiple tRNA modifications, including mcm5U (5-methoxycarbonylmethyl uridine), mcm5s2U (5-methoxycarbonylmethyl-2-thiouridine), and ncm5U (5-carbamoylmethyl uridine). The elongator complex catalyzes formation of carboxymethyluridine in the wobble base at position 34 in tRNAs.</text>
</comment>
<dbReference type="Pfam" id="PF04762">
    <property type="entry name" value="Beta-prop_ELP1_1st"/>
    <property type="match status" value="1"/>
</dbReference>
<dbReference type="InterPro" id="IPR056165">
    <property type="entry name" value="Beta-prop_ELP1_2nd"/>
</dbReference>
<dbReference type="InterPro" id="IPR006849">
    <property type="entry name" value="Elp1"/>
</dbReference>
<evidence type="ECO:0000259" key="8">
    <source>
        <dbReference type="Pfam" id="PF23797"/>
    </source>
</evidence>